<evidence type="ECO:0000313" key="4">
    <source>
        <dbReference type="Proteomes" id="UP000228626"/>
    </source>
</evidence>
<dbReference type="AlphaFoldDB" id="A0A2H0V2U5"/>
<evidence type="ECO:0000313" key="3">
    <source>
        <dbReference type="EMBL" id="PIR93424.1"/>
    </source>
</evidence>
<gene>
    <name evidence="3" type="ORF">COT99_00895</name>
</gene>
<dbReference type="GO" id="GO:0008198">
    <property type="term" value="F:ferrous iron binding"/>
    <property type="evidence" value="ECO:0007669"/>
    <property type="project" value="InterPro"/>
</dbReference>
<accession>A0A2H0V2U5</accession>
<feature type="domain" description="Extradiol ring-cleavage dioxygenase class III enzyme subunit B" evidence="2">
    <location>
        <begin position="7"/>
        <end position="255"/>
    </location>
</feature>
<dbReference type="Gene3D" id="3.40.830.10">
    <property type="entry name" value="LigB-like"/>
    <property type="match status" value="1"/>
</dbReference>
<dbReference type="PANTHER" id="PTHR30096">
    <property type="entry name" value="4,5-DOPA DIOXYGENASE EXTRADIOL-LIKE PROTEIN"/>
    <property type="match status" value="1"/>
</dbReference>
<organism evidence="3 4">
    <name type="scientific">Candidatus Falkowbacteria bacterium CG10_big_fil_rev_8_21_14_0_10_43_10</name>
    <dbReference type="NCBI Taxonomy" id="1974567"/>
    <lineage>
        <taxon>Bacteria</taxon>
        <taxon>Candidatus Falkowiibacteriota</taxon>
    </lineage>
</organism>
<dbReference type="Pfam" id="PF02900">
    <property type="entry name" value="LigB"/>
    <property type="match status" value="1"/>
</dbReference>
<dbReference type="EMBL" id="PFAR01000012">
    <property type="protein sequence ID" value="PIR93424.1"/>
    <property type="molecule type" value="Genomic_DNA"/>
</dbReference>
<dbReference type="InterPro" id="IPR004183">
    <property type="entry name" value="Xdiol_dOase_suB"/>
</dbReference>
<dbReference type="Proteomes" id="UP000228626">
    <property type="component" value="Unassembled WGS sequence"/>
</dbReference>
<dbReference type="SUPFAM" id="SSF53213">
    <property type="entry name" value="LigB-like"/>
    <property type="match status" value="1"/>
</dbReference>
<dbReference type="GO" id="GO:0016702">
    <property type="term" value="F:oxidoreductase activity, acting on single donors with incorporation of molecular oxygen, incorporation of two atoms of oxygen"/>
    <property type="evidence" value="ECO:0007669"/>
    <property type="project" value="UniProtKB-ARBA"/>
</dbReference>
<evidence type="ECO:0000256" key="1">
    <source>
        <dbReference type="ARBA" id="ARBA00023002"/>
    </source>
</evidence>
<proteinExistence type="predicted"/>
<dbReference type="CDD" id="cd07951">
    <property type="entry name" value="ED_3B_N_AMMECR1"/>
    <property type="match status" value="1"/>
</dbReference>
<comment type="caution">
    <text evidence="3">The sequence shown here is derived from an EMBL/GenBank/DDBJ whole genome shotgun (WGS) entry which is preliminary data.</text>
</comment>
<name>A0A2H0V2U5_9BACT</name>
<evidence type="ECO:0000259" key="2">
    <source>
        <dbReference type="Pfam" id="PF02900"/>
    </source>
</evidence>
<keyword evidence="1" id="KW-0560">Oxidoreductase</keyword>
<reference evidence="4" key="1">
    <citation type="submission" date="2017-09" db="EMBL/GenBank/DDBJ databases">
        <title>Depth-based differentiation of microbial function through sediment-hosted aquifers and enrichment of novel symbionts in the deep terrestrial subsurface.</title>
        <authorList>
            <person name="Probst A.J."/>
            <person name="Ladd B."/>
            <person name="Jarett J.K."/>
            <person name="Geller-Mcgrath D.E."/>
            <person name="Sieber C.M.K."/>
            <person name="Emerson J.B."/>
            <person name="Anantharaman K."/>
            <person name="Thomas B.C."/>
            <person name="Malmstrom R."/>
            <person name="Stieglmeier M."/>
            <person name="Klingl A."/>
            <person name="Woyke T."/>
            <person name="Ryan C.M."/>
            <person name="Banfield J.F."/>
        </authorList>
    </citation>
    <scope>NUCLEOTIDE SEQUENCE [LARGE SCALE GENOMIC DNA]</scope>
</reference>
<sequence length="261" mass="28988">MLIFSAIVPHSPLLIETVGREHTKKLAATIEALKKMEGDFYAAQPETVIIISPHGQINEKSFVINFSPEFKGNFGEFGDLATKDEYAGDNALSYRIKERLETTLPLQLTTVESLDYGCLTPLHFLCAHKKNVKIVPISSSGLDLPEHYKFGRALIEEIAENTKRIAVIASAETSNKLTKDSPDGYLAGAKKFDQKIIKLLKEKQYEEIINLDPKQVVKTGTEEIKAIAILLGIIVEINCRPELLSYESPFGIGHLVMEFGV</sequence>
<protein>
    <recommendedName>
        <fullName evidence="2">Extradiol ring-cleavage dioxygenase class III enzyme subunit B domain-containing protein</fullName>
    </recommendedName>
</protein>
<dbReference type="PANTHER" id="PTHR30096:SF9">
    <property type="entry name" value="4-HYDROXYPHENYLACETATE CATABOLISM PROTEIN"/>
    <property type="match status" value="1"/>
</dbReference>